<dbReference type="EMBL" id="BK016185">
    <property type="protein sequence ID" value="DAG00990.1"/>
    <property type="molecule type" value="Genomic_DNA"/>
</dbReference>
<reference evidence="1" key="1">
    <citation type="journal article" date="2021" name="Proc. Natl. Acad. Sci. U.S.A.">
        <title>A Catalog of Tens of Thousands of Viruses from Human Metagenomes Reveals Hidden Associations with Chronic Diseases.</title>
        <authorList>
            <person name="Tisza M.J."/>
            <person name="Buck C.B."/>
        </authorList>
    </citation>
    <scope>NUCLEOTIDE SEQUENCE</scope>
    <source>
        <strain evidence="1">Ct0Bp21</strain>
    </source>
</reference>
<protein>
    <submittedName>
        <fullName evidence="1">Uncharacterized protein</fullName>
    </submittedName>
</protein>
<name>A0A8S5V2Q5_9CAUD</name>
<dbReference type="Pfam" id="PF20458">
    <property type="entry name" value="DUF6711"/>
    <property type="match status" value="1"/>
</dbReference>
<sequence>MSEFSSGNFQGWLLKFGTQEFPHEFIKRATWKSTPNQRLENDSWTDMKGYLHRDTLPHYRAKIEFETVDDLTLEEKIKIQNVMNSSIINKQERKANITYWNDETNTYTNAKVYVPDIDFTINEIDKKRGMVFYSSIRIALIEY</sequence>
<dbReference type="InterPro" id="IPR046557">
    <property type="entry name" value="DUF6711"/>
</dbReference>
<evidence type="ECO:0000313" key="1">
    <source>
        <dbReference type="EMBL" id="DAG00990.1"/>
    </source>
</evidence>
<proteinExistence type="predicted"/>
<accession>A0A8S5V2Q5</accession>
<organism evidence="1">
    <name type="scientific">Siphoviridae sp. ct0Bp21</name>
    <dbReference type="NCBI Taxonomy" id="2825291"/>
    <lineage>
        <taxon>Viruses</taxon>
        <taxon>Duplodnaviria</taxon>
        <taxon>Heunggongvirae</taxon>
        <taxon>Uroviricota</taxon>
        <taxon>Caudoviricetes</taxon>
    </lineage>
</organism>